<dbReference type="KEGG" id="ntd:EGO55_16340"/>
<evidence type="ECO:0000313" key="2">
    <source>
        <dbReference type="EMBL" id="GAD47393.1"/>
    </source>
</evidence>
<comment type="caution">
    <text evidence="2">The sequence shown here is derived from an EMBL/GenBank/DDBJ whole genome shotgun (WGS) entry which is preliminary data.</text>
</comment>
<reference evidence="2 3" key="1">
    <citation type="submission" date="2013-09" db="EMBL/GenBank/DDBJ databases">
        <title>Whole genome shotgun sequence of Novosphingobium tardaugens NBRC 16725.</title>
        <authorList>
            <person name="Isaki S."/>
            <person name="Hosoyama A."/>
            <person name="Tsuchikane K."/>
            <person name="Katsumata H."/>
            <person name="Ando Y."/>
            <person name="Yamazaki S."/>
            <person name="Fujita N."/>
        </authorList>
    </citation>
    <scope>NUCLEOTIDE SEQUENCE [LARGE SCALE GENOMIC DNA]</scope>
    <source>
        <strain evidence="2 3">NBRC 16725</strain>
    </source>
</reference>
<dbReference type="Proteomes" id="UP000016568">
    <property type="component" value="Unassembled WGS sequence"/>
</dbReference>
<evidence type="ECO:0000259" key="1">
    <source>
        <dbReference type="Pfam" id="PF12680"/>
    </source>
</evidence>
<dbReference type="InterPro" id="IPR032710">
    <property type="entry name" value="NTF2-like_dom_sf"/>
</dbReference>
<organism evidence="2 3">
    <name type="scientific">Caenibius tardaugens NBRC 16725</name>
    <dbReference type="NCBI Taxonomy" id="1219035"/>
    <lineage>
        <taxon>Bacteria</taxon>
        <taxon>Pseudomonadati</taxon>
        <taxon>Pseudomonadota</taxon>
        <taxon>Alphaproteobacteria</taxon>
        <taxon>Sphingomonadales</taxon>
        <taxon>Erythrobacteraceae</taxon>
        <taxon>Caenibius</taxon>
    </lineage>
</organism>
<proteinExistence type="predicted"/>
<protein>
    <recommendedName>
        <fullName evidence="1">SnoaL-like domain-containing protein</fullName>
    </recommendedName>
</protein>
<dbReference type="eggNOG" id="COG3631">
    <property type="taxonomic scope" value="Bacteria"/>
</dbReference>
<keyword evidence="3" id="KW-1185">Reference proteome</keyword>
<dbReference type="OrthoDB" id="5732163at2"/>
<accession>U2ZXZ8</accession>
<dbReference type="Pfam" id="PF12680">
    <property type="entry name" value="SnoaL_2"/>
    <property type="match status" value="1"/>
</dbReference>
<dbReference type="EMBL" id="BASZ01000001">
    <property type="protein sequence ID" value="GAD47393.1"/>
    <property type="molecule type" value="Genomic_DNA"/>
</dbReference>
<dbReference type="Gene3D" id="3.10.450.50">
    <property type="match status" value="1"/>
</dbReference>
<sequence length="124" mass="13833">MMKPADLPIKSMSAVKARDREGWLALFEDNAVVEDPVGGHEMWDKEGTGQQGKEAIGRFYDMFSSSQSAMDFEVHHMAACGNEAACFVTMKFTMNDGTVNENKLINIYKMSPNGKVASLRSFWN</sequence>
<gene>
    <name evidence="2" type="ORF">NT2_01_01610</name>
</gene>
<dbReference type="InterPro" id="IPR037401">
    <property type="entry name" value="SnoaL-like"/>
</dbReference>
<name>U2ZXZ8_9SPHN</name>
<evidence type="ECO:0000313" key="3">
    <source>
        <dbReference type="Proteomes" id="UP000016568"/>
    </source>
</evidence>
<dbReference type="AlphaFoldDB" id="U2ZXZ8"/>
<feature type="domain" description="SnoaL-like" evidence="1">
    <location>
        <begin position="12"/>
        <end position="118"/>
    </location>
</feature>
<dbReference type="SUPFAM" id="SSF54427">
    <property type="entry name" value="NTF2-like"/>
    <property type="match status" value="1"/>
</dbReference>